<dbReference type="GO" id="GO:0008556">
    <property type="term" value="F:P-type potassium transmembrane transporter activity"/>
    <property type="evidence" value="ECO:0007669"/>
    <property type="project" value="InterPro"/>
</dbReference>
<dbReference type="EMBL" id="VSLD01000005">
    <property type="protein sequence ID" value="TYC98384.1"/>
    <property type="molecule type" value="Genomic_DNA"/>
</dbReference>
<proteinExistence type="predicted"/>
<dbReference type="InterPro" id="IPR011726">
    <property type="entry name" value="KdpF"/>
</dbReference>
<gene>
    <name evidence="2" type="primary">kdpF</name>
    <name evidence="2" type="ORF">FQ377_10795</name>
</gene>
<comment type="caution">
    <text evidence="2">The sequence shown here is derived from an EMBL/GenBank/DDBJ whole genome shotgun (WGS) entry which is preliminary data.</text>
</comment>
<keyword evidence="3" id="KW-1185">Reference proteome</keyword>
<keyword evidence="1" id="KW-1133">Transmembrane helix</keyword>
<sequence>MIVFNVIAFVLGVAALGYLVYALVRPERF</sequence>
<evidence type="ECO:0000256" key="1">
    <source>
        <dbReference type="SAM" id="Phobius"/>
    </source>
</evidence>
<name>A0A5D0XP54_9MICC</name>
<dbReference type="GO" id="GO:0005886">
    <property type="term" value="C:plasma membrane"/>
    <property type="evidence" value="ECO:0007669"/>
    <property type="project" value="InterPro"/>
</dbReference>
<dbReference type="AlphaFoldDB" id="A0A5D0XP54"/>
<organism evidence="2 3">
    <name type="scientific">Arthrobacter echini</name>
    <dbReference type="NCBI Taxonomy" id="1529066"/>
    <lineage>
        <taxon>Bacteria</taxon>
        <taxon>Bacillati</taxon>
        <taxon>Actinomycetota</taxon>
        <taxon>Actinomycetes</taxon>
        <taxon>Micrococcales</taxon>
        <taxon>Micrococcaceae</taxon>
        <taxon>Arthrobacter</taxon>
    </lineage>
</organism>
<dbReference type="Pfam" id="PF09604">
    <property type="entry name" value="Potass_KdpF"/>
    <property type="match status" value="1"/>
</dbReference>
<feature type="transmembrane region" description="Helical" evidence="1">
    <location>
        <begin position="6"/>
        <end position="24"/>
    </location>
</feature>
<protein>
    <submittedName>
        <fullName evidence="2">K(+)-transporting ATPase subunit F</fullName>
    </submittedName>
</protein>
<keyword evidence="1" id="KW-0472">Membrane</keyword>
<evidence type="ECO:0000313" key="2">
    <source>
        <dbReference type="EMBL" id="TYC98384.1"/>
    </source>
</evidence>
<keyword evidence="1" id="KW-0812">Transmembrane</keyword>
<evidence type="ECO:0000313" key="3">
    <source>
        <dbReference type="Proteomes" id="UP000323410"/>
    </source>
</evidence>
<reference evidence="2 3" key="1">
    <citation type="submission" date="2019-08" db="EMBL/GenBank/DDBJ databases">
        <title>Genone of Arthrobacter echini P9.</title>
        <authorList>
            <person name="Bowman J.P."/>
        </authorList>
    </citation>
    <scope>NUCLEOTIDE SEQUENCE [LARGE SCALE GENOMIC DNA]</scope>
    <source>
        <strain evidence="2 3">P9</strain>
    </source>
</reference>
<dbReference type="NCBIfam" id="TIGR02115">
    <property type="entry name" value="potass_kdpF"/>
    <property type="match status" value="1"/>
</dbReference>
<dbReference type="Proteomes" id="UP000323410">
    <property type="component" value="Unassembled WGS sequence"/>
</dbReference>
<accession>A0A5D0XP54</accession>
<dbReference type="RefSeq" id="WP_148601282.1">
    <property type="nucleotide sequence ID" value="NZ_VSLD01000005.1"/>
</dbReference>